<proteinExistence type="inferred from homology"/>
<accession>A0ABR3ABU6</accession>
<organism evidence="9 10">
    <name type="scientific">Marasmius tenuissimus</name>
    <dbReference type="NCBI Taxonomy" id="585030"/>
    <lineage>
        <taxon>Eukaryota</taxon>
        <taxon>Fungi</taxon>
        <taxon>Dikarya</taxon>
        <taxon>Basidiomycota</taxon>
        <taxon>Agaricomycotina</taxon>
        <taxon>Agaricomycetes</taxon>
        <taxon>Agaricomycetidae</taxon>
        <taxon>Agaricales</taxon>
        <taxon>Marasmiineae</taxon>
        <taxon>Marasmiaceae</taxon>
        <taxon>Marasmius</taxon>
    </lineage>
</organism>
<feature type="coiled-coil region" evidence="5">
    <location>
        <begin position="497"/>
        <end position="531"/>
    </location>
</feature>
<feature type="compositionally biased region" description="Basic and acidic residues" evidence="6">
    <location>
        <begin position="167"/>
        <end position="181"/>
    </location>
</feature>
<evidence type="ECO:0000259" key="8">
    <source>
        <dbReference type="Pfam" id="PF07540"/>
    </source>
</evidence>
<feature type="region of interest" description="Disordered" evidence="6">
    <location>
        <begin position="1"/>
        <end position="62"/>
    </location>
</feature>
<dbReference type="PANTHER" id="PTHR14428">
    <property type="entry name" value="NUCLEOLAR COMPLEX PROTEIN 3"/>
    <property type="match status" value="1"/>
</dbReference>
<gene>
    <name evidence="9" type="ORF">AAF712_001293</name>
</gene>
<keyword evidence="10" id="KW-1185">Reference proteome</keyword>
<protein>
    <recommendedName>
        <fullName evidence="11">Nucleolar complex-associated protein 3</fullName>
    </recommendedName>
</protein>
<dbReference type="InterPro" id="IPR016903">
    <property type="entry name" value="Nucleolar_cplx-assoc_3"/>
</dbReference>
<evidence type="ECO:0000256" key="6">
    <source>
        <dbReference type="SAM" id="MobiDB-lite"/>
    </source>
</evidence>
<comment type="similarity">
    <text evidence="2">Belongs to the CBF/MAK21 family.</text>
</comment>
<dbReference type="Pfam" id="PF03914">
    <property type="entry name" value="CBF"/>
    <property type="match status" value="1"/>
</dbReference>
<reference evidence="9 10" key="1">
    <citation type="submission" date="2024-05" db="EMBL/GenBank/DDBJ databases">
        <title>A draft genome resource for the thread blight pathogen Marasmius tenuissimus strain MS-2.</title>
        <authorList>
            <person name="Yulfo-Soto G.E."/>
            <person name="Baruah I.K."/>
            <person name="Amoako-Attah I."/>
            <person name="Bukari Y."/>
            <person name="Meinhardt L.W."/>
            <person name="Bailey B.A."/>
            <person name="Cohen S.P."/>
        </authorList>
    </citation>
    <scope>NUCLEOTIDE SEQUENCE [LARGE SCALE GENOMIC DNA]</scope>
    <source>
        <strain evidence="9 10">MS-2</strain>
    </source>
</reference>
<keyword evidence="4" id="KW-0539">Nucleus</keyword>
<dbReference type="EMBL" id="JBBXMP010000003">
    <property type="protein sequence ID" value="KAL0071436.1"/>
    <property type="molecule type" value="Genomic_DNA"/>
</dbReference>
<evidence type="ECO:0000256" key="4">
    <source>
        <dbReference type="ARBA" id="ARBA00023242"/>
    </source>
</evidence>
<dbReference type="Pfam" id="PF07540">
    <property type="entry name" value="NOC3p"/>
    <property type="match status" value="1"/>
</dbReference>
<comment type="caution">
    <text evidence="9">The sequence shown here is derived from an EMBL/GenBank/DDBJ whole genome shotgun (WGS) entry which is preliminary data.</text>
</comment>
<dbReference type="InterPro" id="IPR011501">
    <property type="entry name" value="Noc3_N"/>
</dbReference>
<evidence type="ECO:0008006" key="11">
    <source>
        <dbReference type="Google" id="ProtNLM"/>
    </source>
</evidence>
<dbReference type="InterPro" id="IPR005612">
    <property type="entry name" value="CCAAT-binding_factor"/>
</dbReference>
<evidence type="ECO:0000256" key="1">
    <source>
        <dbReference type="ARBA" id="ARBA00004604"/>
    </source>
</evidence>
<evidence type="ECO:0000256" key="5">
    <source>
        <dbReference type="SAM" id="Coils"/>
    </source>
</evidence>
<evidence type="ECO:0000313" key="10">
    <source>
        <dbReference type="Proteomes" id="UP001437256"/>
    </source>
</evidence>
<evidence type="ECO:0000256" key="2">
    <source>
        <dbReference type="ARBA" id="ARBA00007797"/>
    </source>
</evidence>
<evidence type="ECO:0000256" key="3">
    <source>
        <dbReference type="ARBA" id="ARBA00023054"/>
    </source>
</evidence>
<feature type="region of interest" description="Disordered" evidence="6">
    <location>
        <begin position="675"/>
        <end position="695"/>
    </location>
</feature>
<evidence type="ECO:0000313" key="9">
    <source>
        <dbReference type="EMBL" id="KAL0071436.1"/>
    </source>
</evidence>
<feature type="compositionally biased region" description="Acidic residues" evidence="6">
    <location>
        <begin position="152"/>
        <end position="166"/>
    </location>
</feature>
<feature type="region of interest" description="Disordered" evidence="6">
    <location>
        <begin position="462"/>
        <end position="488"/>
    </location>
</feature>
<sequence length="831" mass="92243">MAKRPAASSSHGSRKKPKLGQKATTASKPVTKVKAKGKSKERAADRDIIPIPNVGDEEDEDAGLFEEDLKLLEQYGNAADFLGSLDQKGISRSKKETARLHQLNKPTRKAPVEDLPSVDSHDEDDSEWSSNISSGEDNGDDGLMEDRLSGSGDEDSIADADSDIEMPYEKAPRVLRDESKRKNPGVQRLPIKLADGTLLKTGRREGVNVLEASVHEDEDEDEMDEEFAQPQLRDDVATGARFGRAAVIDVVSTKSKKARIQAAKDQIASICQDIMAEPENSLGLLKRLHTFSLSSITTPTHPDPVPNDPLIRKLTILSQLAIFKDIVPGYRIRALTDKEKAEKVSQVVARTREWEQGLVTAYQSYLRLLEAELKELTHFNFRVNLMSCVVAQLSKKRRSESFDLCLVTLVKVFRSDNTGTASLEIVRLLNRMIKEKRYDVHPASISCLLSLRLKTELGGVRSSDAKAGKDKDDNSRHKGKGKKKRGIGEEVHLSKKATKALKERKEIEREFREAEAEVDKEERTVTQTETLKLVFVLYFSILKNRGSRRLLPAALEGITKFAHLVNIDFFKDLMKVLKELIVRDDAATEDAEEYPEVVNETNVENTKHRLLCIVAAFELLSGQGKSRRIFSFHSQPHGATIVGEALTVDLSEFVAYLYAIIPSLSTMIDINSPTTGTSSEHGANINPETRGLSKSSTSTLADTLLRALNLIFLPRGLHQKGHPTYRTAAFSKRLLTACLQFPSPVVLRILEFVQNLVARDSRLLSLPGDDEDGENAQGVYNPFIDDPQLANALGGKGGRLFELYMLKEGYWDVNVREAAGRIIEMGVAVGR</sequence>
<keyword evidence="3 5" id="KW-0175">Coiled coil</keyword>
<name>A0ABR3ABU6_9AGAR</name>
<feature type="domain" description="CCAAT-binding factor" evidence="7">
    <location>
        <begin position="610"/>
        <end position="807"/>
    </location>
</feature>
<feature type="region of interest" description="Disordered" evidence="6">
    <location>
        <begin position="91"/>
        <end position="184"/>
    </location>
</feature>
<dbReference type="PANTHER" id="PTHR14428:SF5">
    <property type="entry name" value="NUCLEOLAR COMPLEX PROTEIN 3 HOMOLOG"/>
    <property type="match status" value="1"/>
</dbReference>
<feature type="compositionally biased region" description="Basic and acidic residues" evidence="6">
    <location>
        <begin position="38"/>
        <end position="48"/>
    </location>
</feature>
<comment type="subcellular location">
    <subcellularLocation>
        <location evidence="1">Nucleus</location>
        <location evidence="1">Nucleolus</location>
    </subcellularLocation>
</comment>
<evidence type="ECO:0000259" key="7">
    <source>
        <dbReference type="Pfam" id="PF03914"/>
    </source>
</evidence>
<dbReference type="Proteomes" id="UP001437256">
    <property type="component" value="Unassembled WGS sequence"/>
</dbReference>
<feature type="compositionally biased region" description="Basic and acidic residues" evidence="6">
    <location>
        <begin position="463"/>
        <end position="476"/>
    </location>
</feature>
<feature type="domain" description="Nucleolar complex-associated protein 3 N-terminal" evidence="8">
    <location>
        <begin position="263"/>
        <end position="365"/>
    </location>
</feature>